<dbReference type="EMBL" id="JBEPMM010000020">
    <property type="protein sequence ID" value="MET3694949.1"/>
    <property type="molecule type" value="Genomic_DNA"/>
</dbReference>
<dbReference type="Gene3D" id="3.40.50.720">
    <property type="entry name" value="NAD(P)-binding Rossmann-like Domain"/>
    <property type="match status" value="1"/>
</dbReference>
<accession>A0ABV2LBE8</accession>
<organism evidence="2 3">
    <name type="scientific">Methylobacterium goesingense</name>
    <dbReference type="NCBI Taxonomy" id="243690"/>
    <lineage>
        <taxon>Bacteria</taxon>
        <taxon>Pseudomonadati</taxon>
        <taxon>Pseudomonadota</taxon>
        <taxon>Alphaproteobacteria</taxon>
        <taxon>Hyphomicrobiales</taxon>
        <taxon>Methylobacteriaceae</taxon>
        <taxon>Methylobacterium</taxon>
    </lineage>
</organism>
<reference evidence="2 3" key="1">
    <citation type="submission" date="2024-06" db="EMBL/GenBank/DDBJ databases">
        <title>Genomic Encyclopedia of Type Strains, Phase IV (KMG-IV): sequencing the most valuable type-strain genomes for metagenomic binning, comparative biology and taxonomic classification.</title>
        <authorList>
            <person name="Goeker M."/>
        </authorList>
    </citation>
    <scope>NUCLEOTIDE SEQUENCE [LARGE SCALE GENOMIC DNA]</scope>
    <source>
        <strain evidence="2 3">DSM 21331</strain>
    </source>
</reference>
<gene>
    <name evidence="2" type="ORF">ABID43_004514</name>
</gene>
<dbReference type="SMART" id="SM00881">
    <property type="entry name" value="CoA_binding"/>
    <property type="match status" value="1"/>
</dbReference>
<protein>
    <submittedName>
        <fullName evidence="2">CoA-binding protein</fullName>
    </submittedName>
</protein>
<sequence>MRQSHDAYDPALIRRVLAETRTIALVGASANPARPSHHVMDFLLARGYRVIPVNPGLAGQTLLGQPVVARLADLSEPVDMVEIFRGSDAAGGVVDEALALAPPPRFIWMQIGVRDDAAAARAEAKGCVVVMDRCPKIEIFR</sequence>
<dbReference type="Pfam" id="PF13380">
    <property type="entry name" value="CoA_binding_2"/>
    <property type="match status" value="1"/>
</dbReference>
<dbReference type="SUPFAM" id="SSF51735">
    <property type="entry name" value="NAD(P)-binding Rossmann-fold domains"/>
    <property type="match status" value="1"/>
</dbReference>
<evidence type="ECO:0000259" key="1">
    <source>
        <dbReference type="SMART" id="SM00881"/>
    </source>
</evidence>
<comment type="caution">
    <text evidence="2">The sequence shown here is derived from an EMBL/GenBank/DDBJ whole genome shotgun (WGS) entry which is preliminary data.</text>
</comment>
<dbReference type="PANTHER" id="PTHR33303:SF2">
    <property type="entry name" value="COA-BINDING DOMAIN-CONTAINING PROTEIN"/>
    <property type="match status" value="1"/>
</dbReference>
<feature type="domain" description="CoA-binding" evidence="1">
    <location>
        <begin position="17"/>
        <end position="113"/>
    </location>
</feature>
<dbReference type="Proteomes" id="UP001549145">
    <property type="component" value="Unassembled WGS sequence"/>
</dbReference>
<keyword evidence="3" id="KW-1185">Reference proteome</keyword>
<evidence type="ECO:0000313" key="2">
    <source>
        <dbReference type="EMBL" id="MET3694949.1"/>
    </source>
</evidence>
<evidence type="ECO:0000313" key="3">
    <source>
        <dbReference type="Proteomes" id="UP001549145"/>
    </source>
</evidence>
<dbReference type="InterPro" id="IPR036291">
    <property type="entry name" value="NAD(P)-bd_dom_sf"/>
</dbReference>
<dbReference type="PANTHER" id="PTHR33303">
    <property type="entry name" value="CYTOPLASMIC PROTEIN-RELATED"/>
    <property type="match status" value="1"/>
</dbReference>
<dbReference type="InterPro" id="IPR003781">
    <property type="entry name" value="CoA-bd"/>
</dbReference>
<name>A0ABV2LBE8_9HYPH</name>
<proteinExistence type="predicted"/>